<organism evidence="2 3">
    <name type="scientific">Streptomyces malaysiensis</name>
    <dbReference type="NCBI Taxonomy" id="92644"/>
    <lineage>
        <taxon>Bacteria</taxon>
        <taxon>Bacillati</taxon>
        <taxon>Actinomycetota</taxon>
        <taxon>Actinomycetes</taxon>
        <taxon>Kitasatosporales</taxon>
        <taxon>Streptomycetaceae</taxon>
        <taxon>Streptomyces</taxon>
        <taxon>Streptomyces violaceusniger group</taxon>
    </lineage>
</organism>
<evidence type="ECO:0000313" key="3">
    <source>
        <dbReference type="Proteomes" id="UP000663421"/>
    </source>
</evidence>
<sequence>MVAAGELVEDEDAARLLLTATGAYAGVAPGRAVRAYLAALRRLPTDYPGRVRILRTTAVLAWRDADPAGLLALGEPLCATVEAGPGAIPADLAGPAAAWGLTALYLGGRRRRGAAPGHEGAGWYGTAGRPAGRPGPARRRGGDR</sequence>
<keyword evidence="3" id="KW-1185">Reference proteome</keyword>
<dbReference type="EMBL" id="CP065050">
    <property type="protein sequence ID" value="QPI61347.1"/>
    <property type="molecule type" value="Genomic_DNA"/>
</dbReference>
<reference evidence="2 3" key="1">
    <citation type="submission" date="2020-11" db="EMBL/GenBank/DDBJ databases">
        <title>Complete genome sequence unveiled secondary metabolic potentials in Streptomyces solisilvae HNM0141.</title>
        <authorList>
            <person name="Huang X."/>
        </authorList>
    </citation>
    <scope>NUCLEOTIDE SEQUENCE [LARGE SCALE GENOMIC DNA]</scope>
    <source>
        <strain evidence="2 3">HNM0141</strain>
    </source>
</reference>
<evidence type="ECO:0000256" key="1">
    <source>
        <dbReference type="SAM" id="MobiDB-lite"/>
    </source>
</evidence>
<accession>A0ABX6WIR9</accession>
<name>A0ABX6WIR9_STRMQ</name>
<protein>
    <submittedName>
        <fullName evidence="2">Uncharacterized protein</fullName>
    </submittedName>
</protein>
<proteinExistence type="predicted"/>
<dbReference type="Proteomes" id="UP000663421">
    <property type="component" value="Chromosome"/>
</dbReference>
<evidence type="ECO:0000313" key="2">
    <source>
        <dbReference type="EMBL" id="QPI61347.1"/>
    </source>
</evidence>
<feature type="region of interest" description="Disordered" evidence="1">
    <location>
        <begin position="115"/>
        <end position="144"/>
    </location>
</feature>
<gene>
    <name evidence="2" type="ORF">I1A49_46335</name>
</gene>